<dbReference type="Proteomes" id="UP000244896">
    <property type="component" value="Chromosome"/>
</dbReference>
<keyword evidence="2" id="KW-1185">Reference proteome</keyword>
<accession>A0A2U8E4I1</accession>
<reference evidence="1 2" key="1">
    <citation type="journal article" date="2018" name="Syst. Appl. Microbiol.">
        <title>Ereboglobus luteus gen. nov. sp. nov. from cockroach guts, and new insights into the oxygen relationship of the genera Opitutus and Didymococcus (Verrucomicrobia: Opitutaceae).</title>
        <authorList>
            <person name="Tegtmeier D."/>
            <person name="Belitz A."/>
            <person name="Radek R."/>
            <person name="Heimerl T."/>
            <person name="Brune A."/>
        </authorList>
    </citation>
    <scope>NUCLEOTIDE SEQUENCE [LARGE SCALE GENOMIC DNA]</scope>
    <source>
        <strain evidence="1 2">Ho45</strain>
    </source>
</reference>
<evidence type="ECO:0000313" key="2">
    <source>
        <dbReference type="Proteomes" id="UP000244896"/>
    </source>
</evidence>
<dbReference type="EMBL" id="CP023004">
    <property type="protein sequence ID" value="AWI09432.1"/>
    <property type="molecule type" value="Genomic_DNA"/>
</dbReference>
<gene>
    <name evidence="1" type="ORF">CKA38_09405</name>
</gene>
<name>A0A2U8E4I1_9BACT</name>
<sequence length="59" mass="6328">MRVGYFQKNDTGAPGMGLWAVAFVKGDLLRAKMQTGMPGAVLFSKKTVPCGGARLVVLW</sequence>
<evidence type="ECO:0000313" key="1">
    <source>
        <dbReference type="EMBL" id="AWI09432.1"/>
    </source>
</evidence>
<dbReference type="KEGG" id="elut:CKA38_09405"/>
<organism evidence="1 2">
    <name type="scientific">Ereboglobus luteus</name>
    <dbReference type="NCBI Taxonomy" id="1796921"/>
    <lineage>
        <taxon>Bacteria</taxon>
        <taxon>Pseudomonadati</taxon>
        <taxon>Verrucomicrobiota</taxon>
        <taxon>Opitutia</taxon>
        <taxon>Opitutales</taxon>
        <taxon>Opitutaceae</taxon>
        <taxon>Ereboglobus</taxon>
    </lineage>
</organism>
<dbReference type="AlphaFoldDB" id="A0A2U8E4I1"/>
<protein>
    <submittedName>
        <fullName evidence="1">Uncharacterized protein</fullName>
    </submittedName>
</protein>
<proteinExistence type="predicted"/>